<dbReference type="EMBL" id="BMIW01000083">
    <property type="protein sequence ID" value="GGG20681.1"/>
    <property type="molecule type" value="Genomic_DNA"/>
</dbReference>
<proteinExistence type="predicted"/>
<name>A0ABQ1WAT6_9BACL</name>
<accession>A0ABQ1WAT6</accession>
<evidence type="ECO:0000256" key="1">
    <source>
        <dbReference type="SAM" id="Phobius"/>
    </source>
</evidence>
<protein>
    <submittedName>
        <fullName evidence="2">Uncharacterized protein</fullName>
    </submittedName>
</protein>
<reference evidence="3" key="1">
    <citation type="journal article" date="2019" name="Int. J. Syst. Evol. Microbiol.">
        <title>The Global Catalogue of Microorganisms (GCM) 10K type strain sequencing project: providing services to taxonomists for standard genome sequencing and annotation.</title>
        <authorList>
            <consortium name="The Broad Institute Genomics Platform"/>
            <consortium name="The Broad Institute Genome Sequencing Center for Infectious Disease"/>
            <person name="Wu L."/>
            <person name="Ma J."/>
        </authorList>
    </citation>
    <scope>NUCLEOTIDE SEQUENCE [LARGE SCALE GENOMIC DNA]</scope>
    <source>
        <strain evidence="3">CGMCC 1.15420</strain>
    </source>
</reference>
<keyword evidence="1" id="KW-0812">Transmembrane</keyword>
<sequence>MVSAAECSAGMVGEANYQAFILENGRYLGSTVLIWFLFFPFTRLLLLGKSPPSKYSNYSGYSRKAKNN</sequence>
<feature type="transmembrane region" description="Helical" evidence="1">
    <location>
        <begin position="27"/>
        <end position="46"/>
    </location>
</feature>
<comment type="caution">
    <text evidence="2">The sequence shown here is derived from an EMBL/GenBank/DDBJ whole genome shotgun (WGS) entry which is preliminary data.</text>
</comment>
<keyword evidence="1" id="KW-1133">Transmembrane helix</keyword>
<keyword evidence="1" id="KW-0472">Membrane</keyword>
<gene>
    <name evidence="2" type="ORF">GCM10010913_48660</name>
</gene>
<evidence type="ECO:0000313" key="2">
    <source>
        <dbReference type="EMBL" id="GGG20681.1"/>
    </source>
</evidence>
<evidence type="ECO:0000313" key="3">
    <source>
        <dbReference type="Proteomes" id="UP000608420"/>
    </source>
</evidence>
<dbReference type="Proteomes" id="UP000608420">
    <property type="component" value="Unassembled WGS sequence"/>
</dbReference>
<organism evidence="2 3">
    <name type="scientific">Paenibacillus aceti</name>
    <dbReference type="NCBI Taxonomy" id="1820010"/>
    <lineage>
        <taxon>Bacteria</taxon>
        <taxon>Bacillati</taxon>
        <taxon>Bacillota</taxon>
        <taxon>Bacilli</taxon>
        <taxon>Bacillales</taxon>
        <taxon>Paenibacillaceae</taxon>
        <taxon>Paenibacillus</taxon>
    </lineage>
</organism>
<keyword evidence="3" id="KW-1185">Reference proteome</keyword>